<organism evidence="1">
    <name type="scientific">uncultured marine group II/III euryarchaeote KM3_13_G01</name>
    <dbReference type="NCBI Taxonomy" id="1457873"/>
    <lineage>
        <taxon>Archaea</taxon>
        <taxon>Methanobacteriati</taxon>
        <taxon>Methanobacteriota</taxon>
        <taxon>environmental samples</taxon>
    </lineage>
</organism>
<reference evidence="1" key="1">
    <citation type="journal article" date="2014" name="Genome Biol. Evol.">
        <title>Pangenome evidence for extensive interdomain horizontal transfer affecting lineage core and shell genes in uncultured planktonic thaumarchaeota and euryarchaeota.</title>
        <authorList>
            <person name="Deschamps P."/>
            <person name="Zivanovic Y."/>
            <person name="Moreira D."/>
            <person name="Rodriguez-Valera F."/>
            <person name="Lopez-Garcia P."/>
        </authorList>
    </citation>
    <scope>NUCLEOTIDE SEQUENCE</scope>
</reference>
<evidence type="ECO:0000313" key="1">
    <source>
        <dbReference type="EMBL" id="AIF00908.1"/>
    </source>
</evidence>
<accession>A0A075GH12</accession>
<sequence length="102" mass="10902">MGGIAFAVQFGLSVNYTALPNASVVALSPAVLNKRGYSVMVSTAGFEPANLGSIPSTLATHSHAWACDCNGEHLGWRTPRFGFDSRHALQNQQTITKKEVIN</sequence>
<name>A0A075GH12_9EURY</name>
<protein>
    <submittedName>
        <fullName evidence="1">Uncharacterized protein</fullName>
    </submittedName>
</protein>
<dbReference type="AlphaFoldDB" id="A0A075GH12"/>
<dbReference type="EMBL" id="KF900606">
    <property type="protein sequence ID" value="AIF00908.1"/>
    <property type="molecule type" value="Genomic_DNA"/>
</dbReference>
<proteinExistence type="predicted"/>